<feature type="non-terminal residue" evidence="2">
    <location>
        <position position="1"/>
    </location>
</feature>
<name>A0AAD3E1E5_9CHLO</name>
<proteinExistence type="predicted"/>
<protein>
    <submittedName>
        <fullName evidence="2">Uncharacterized protein</fullName>
    </submittedName>
</protein>
<reference evidence="2 3" key="1">
    <citation type="journal article" date="2021" name="Sci. Rep.">
        <title>Genome sequencing of the multicellular alga Astrephomene provides insights into convergent evolution of germ-soma differentiation.</title>
        <authorList>
            <person name="Yamashita S."/>
            <person name="Yamamoto K."/>
            <person name="Matsuzaki R."/>
            <person name="Suzuki S."/>
            <person name="Yamaguchi H."/>
            <person name="Hirooka S."/>
            <person name="Minakuchi Y."/>
            <person name="Miyagishima S."/>
            <person name="Kawachi M."/>
            <person name="Toyoda A."/>
            <person name="Nozaki H."/>
        </authorList>
    </citation>
    <scope>NUCLEOTIDE SEQUENCE [LARGE SCALE GENOMIC DNA]</scope>
    <source>
        <strain evidence="2 3">NIES-4017</strain>
    </source>
</reference>
<feature type="compositionally biased region" description="Low complexity" evidence="1">
    <location>
        <begin position="55"/>
        <end position="79"/>
    </location>
</feature>
<accession>A0AAD3E1E5</accession>
<evidence type="ECO:0000256" key="1">
    <source>
        <dbReference type="SAM" id="MobiDB-lite"/>
    </source>
</evidence>
<feature type="region of interest" description="Disordered" evidence="1">
    <location>
        <begin position="129"/>
        <end position="151"/>
    </location>
</feature>
<comment type="caution">
    <text evidence="2">The sequence shown here is derived from an EMBL/GenBank/DDBJ whole genome shotgun (WGS) entry which is preliminary data.</text>
</comment>
<dbReference type="Proteomes" id="UP001054857">
    <property type="component" value="Unassembled WGS sequence"/>
</dbReference>
<keyword evidence="3" id="KW-1185">Reference proteome</keyword>
<dbReference type="AlphaFoldDB" id="A0AAD3E1E5"/>
<organism evidence="2 3">
    <name type="scientific">Astrephomene gubernaculifera</name>
    <dbReference type="NCBI Taxonomy" id="47775"/>
    <lineage>
        <taxon>Eukaryota</taxon>
        <taxon>Viridiplantae</taxon>
        <taxon>Chlorophyta</taxon>
        <taxon>core chlorophytes</taxon>
        <taxon>Chlorophyceae</taxon>
        <taxon>CS clade</taxon>
        <taxon>Chlamydomonadales</taxon>
        <taxon>Astrephomenaceae</taxon>
        <taxon>Astrephomene</taxon>
    </lineage>
</organism>
<evidence type="ECO:0000313" key="3">
    <source>
        <dbReference type="Proteomes" id="UP001054857"/>
    </source>
</evidence>
<sequence>AVEGEAASQAAGGGRAGGVVGAAMGASWSPEQQDVAAAAALLLQETVRQRQAATSSSSSSHPEVAAPTTTTAATMQPAASQESEFGRAAAPAMTANGPVTATYTANGDVRSMTPSWAPLDGSRVNNLGIPPSTTDPTANPSTADAVAANSPTADSLTADAVAADAIDTRHTADSVTGAPTPPPPLTPLQSAALRLLPAMRPADALTTLSAVRTLGCLPTDEAPEPQLRAAGVGLMRRTSELSDLGLLRGLSLAAWLSSRCSGGEGGGGGEKDVWARKSSIAPSPVAWALADELAERVRQRQKAAAAVTAVTAAARAHVPHDVAEPGVTAAAAASNAASISCSSLDSCPVAIEALRTLAAAGMRHQGLVLAVLGVTEAAAAEPHAAA</sequence>
<feature type="region of interest" description="Disordered" evidence="1">
    <location>
        <begin position="51"/>
        <end position="83"/>
    </location>
</feature>
<dbReference type="EMBL" id="BMAR01000055">
    <property type="protein sequence ID" value="GFR51915.1"/>
    <property type="molecule type" value="Genomic_DNA"/>
</dbReference>
<feature type="non-terminal residue" evidence="2">
    <location>
        <position position="386"/>
    </location>
</feature>
<feature type="compositionally biased region" description="Polar residues" evidence="1">
    <location>
        <begin position="131"/>
        <end position="142"/>
    </location>
</feature>
<gene>
    <name evidence="2" type="ORF">Agub_g14399</name>
</gene>
<evidence type="ECO:0000313" key="2">
    <source>
        <dbReference type="EMBL" id="GFR51915.1"/>
    </source>
</evidence>